<dbReference type="PROSITE" id="PS51562">
    <property type="entry name" value="RNA_CAP0_MT"/>
    <property type="match status" value="1"/>
</dbReference>
<evidence type="ECO:0000256" key="1">
    <source>
        <dbReference type="ARBA" id="ARBA00011926"/>
    </source>
</evidence>
<evidence type="ECO:0000256" key="3">
    <source>
        <dbReference type="ARBA" id="ARBA00022679"/>
    </source>
</evidence>
<feature type="domain" description="MRNA cap 0 methyltransferase" evidence="8">
    <location>
        <begin position="283"/>
        <end position="629"/>
    </location>
</feature>
<dbReference type="InterPro" id="IPR004971">
    <property type="entry name" value="mRNA_G-N7_MeTrfase_dom"/>
</dbReference>
<keyword evidence="3 9" id="KW-0808">Transferase</keyword>
<keyword evidence="6" id="KW-0507">mRNA processing</keyword>
<keyword evidence="5" id="KW-0694">RNA-binding</keyword>
<organism evidence="9 10">
    <name type="scientific">Tribonema minus</name>
    <dbReference type="NCBI Taxonomy" id="303371"/>
    <lineage>
        <taxon>Eukaryota</taxon>
        <taxon>Sar</taxon>
        <taxon>Stramenopiles</taxon>
        <taxon>Ochrophyta</taxon>
        <taxon>PX clade</taxon>
        <taxon>Xanthophyceae</taxon>
        <taxon>Tribonematales</taxon>
        <taxon>Tribonemataceae</taxon>
        <taxon>Tribonema</taxon>
    </lineage>
</organism>
<comment type="caution">
    <text evidence="9">The sequence shown here is derived from an EMBL/GenBank/DDBJ whole genome shotgun (WGS) entry which is preliminary data.</text>
</comment>
<evidence type="ECO:0000313" key="9">
    <source>
        <dbReference type="EMBL" id="KAG5187901.1"/>
    </source>
</evidence>
<keyword evidence="10" id="KW-1185">Reference proteome</keyword>
<evidence type="ECO:0000256" key="2">
    <source>
        <dbReference type="ARBA" id="ARBA00022603"/>
    </source>
</evidence>
<dbReference type="EC" id="2.1.1.56" evidence="1"/>
<evidence type="ECO:0000313" key="10">
    <source>
        <dbReference type="Proteomes" id="UP000664859"/>
    </source>
</evidence>
<dbReference type="PANTHER" id="PTHR12189:SF2">
    <property type="entry name" value="MRNA CAP GUANINE-N7 METHYLTRANSFERASE"/>
    <property type="match status" value="1"/>
</dbReference>
<name>A0A836CLM7_9STRA</name>
<dbReference type="GO" id="GO:0005634">
    <property type="term" value="C:nucleus"/>
    <property type="evidence" value="ECO:0007669"/>
    <property type="project" value="TreeGrafter"/>
</dbReference>
<dbReference type="SUPFAM" id="SSF53335">
    <property type="entry name" value="S-adenosyl-L-methionine-dependent methyltransferases"/>
    <property type="match status" value="1"/>
</dbReference>
<dbReference type="EMBL" id="JAFCMP010000079">
    <property type="protein sequence ID" value="KAG5187901.1"/>
    <property type="molecule type" value="Genomic_DNA"/>
</dbReference>
<keyword evidence="4" id="KW-0949">S-adenosyl-L-methionine</keyword>
<protein>
    <recommendedName>
        <fullName evidence="1">mRNA (guanine-N(7))-methyltransferase</fullName>
        <ecNumber evidence="1">2.1.1.56</ecNumber>
    </recommendedName>
</protein>
<gene>
    <name evidence="9" type="ORF">JKP88DRAFT_243606</name>
</gene>
<evidence type="ECO:0000256" key="6">
    <source>
        <dbReference type="ARBA" id="ARBA00023042"/>
    </source>
</evidence>
<comment type="catalytic activity">
    <reaction evidence="7">
        <text>a 5'-end (5'-triphosphoguanosine)-ribonucleoside in mRNA + S-adenosyl-L-methionine = a 5'-end (N(7)-methyl 5'-triphosphoguanosine)-ribonucleoside in mRNA + S-adenosyl-L-homocysteine</text>
        <dbReference type="Rhea" id="RHEA:67008"/>
        <dbReference type="Rhea" id="RHEA-COMP:17166"/>
        <dbReference type="Rhea" id="RHEA-COMP:17167"/>
        <dbReference type="ChEBI" id="CHEBI:57856"/>
        <dbReference type="ChEBI" id="CHEBI:59789"/>
        <dbReference type="ChEBI" id="CHEBI:156461"/>
        <dbReference type="ChEBI" id="CHEBI:167617"/>
        <dbReference type="EC" id="2.1.1.56"/>
    </reaction>
</comment>
<dbReference type="Gene3D" id="3.40.50.150">
    <property type="entry name" value="Vaccinia Virus protein VP39"/>
    <property type="match status" value="1"/>
</dbReference>
<evidence type="ECO:0000256" key="5">
    <source>
        <dbReference type="ARBA" id="ARBA00022884"/>
    </source>
</evidence>
<proteinExistence type="predicted"/>
<sequence>MAPLRHKLLTAVGQPAKKLAFLCDVISTDARQCVPDGIAGELVVVRYSTSLQRIHGTMRAFPLVPHHSADESTVRGFLEYLKRKEVAAVVPLNKHGWNGYILPDEDMHRMLCYFENVQHADSHWCFQTCHQLKTCQLTMLHDAFVCFILQCTLEAAVPPAPPPPAPSEPVFSIDQPEPPALPLGALGPVDLFAPQQPVDPFAPPADPFAPQVASHLLAPQADMFAPQLGQAGLFAPQLGAAADGGEAALKGVSNGVVTGGLEQSLAASHYNSLVRKRDAQAQSYIYHLRRFNNWVKMLLIRRAEPERGGGKSVRVLELACGKGGDLPKWSAGEHKPKHYVGMDIAKQSLVDMVARLEDDTYLKLITHEARPPLCALCCAESKHLWTKQATIRLVAADLGSGDMYSDPTLDVWTRGAGWEKGVAMAPAEKFDVVSMQFALHYMAQSEAMLRRFLFFVSRHLRVGGQFLATTTDARVLLELLMGHSEPSEDGKHLVVDMIDSWDHNLLTIKFDRDARDTLLRRDATAPDTTSPLGVMYHYILREEAQGQEAVDAPEWMIPLGALRRLAGEAGLEVKSALNLHHFYTETVEQGDSVALNALSSMNVTNHNSTMDPSEWALARLYMTLVLVKTHDPDPELEDPAVLEAIAQAKGKSPADEVRC</sequence>
<reference evidence="9" key="1">
    <citation type="submission" date="2021-02" db="EMBL/GenBank/DDBJ databases">
        <title>First Annotated Genome of the Yellow-green Alga Tribonema minus.</title>
        <authorList>
            <person name="Mahan K.M."/>
        </authorList>
    </citation>
    <scope>NUCLEOTIDE SEQUENCE</scope>
    <source>
        <strain evidence="9">UTEX B ZZ1240</strain>
    </source>
</reference>
<evidence type="ECO:0000256" key="4">
    <source>
        <dbReference type="ARBA" id="ARBA00022691"/>
    </source>
</evidence>
<accession>A0A836CLM7</accession>
<evidence type="ECO:0000256" key="7">
    <source>
        <dbReference type="ARBA" id="ARBA00044712"/>
    </source>
</evidence>
<dbReference type="InterPro" id="IPR029063">
    <property type="entry name" value="SAM-dependent_MTases_sf"/>
</dbReference>
<dbReference type="PANTHER" id="PTHR12189">
    <property type="entry name" value="MRNA GUANINE-7- METHYLTRANSFERASE"/>
    <property type="match status" value="1"/>
</dbReference>
<dbReference type="Proteomes" id="UP000664859">
    <property type="component" value="Unassembled WGS sequence"/>
</dbReference>
<dbReference type="OrthoDB" id="10248867at2759"/>
<dbReference type="GO" id="GO:0003723">
    <property type="term" value="F:RNA binding"/>
    <property type="evidence" value="ECO:0007669"/>
    <property type="project" value="UniProtKB-KW"/>
</dbReference>
<dbReference type="AlphaFoldDB" id="A0A836CLM7"/>
<evidence type="ECO:0000259" key="8">
    <source>
        <dbReference type="PROSITE" id="PS51562"/>
    </source>
</evidence>
<dbReference type="InterPro" id="IPR039753">
    <property type="entry name" value="RG7MT1"/>
</dbReference>
<dbReference type="GO" id="GO:0004482">
    <property type="term" value="F:mRNA 5'-cap (guanine-N7-)-methyltransferase activity"/>
    <property type="evidence" value="ECO:0007669"/>
    <property type="project" value="UniProtKB-EC"/>
</dbReference>
<keyword evidence="2 9" id="KW-0489">Methyltransferase</keyword>
<dbReference type="Pfam" id="PF03291">
    <property type="entry name" value="mRNA_G-N7_MeTrfase"/>
    <property type="match status" value="1"/>
</dbReference>
<keyword evidence="6" id="KW-0506">mRNA capping</keyword>